<feature type="compositionally biased region" description="Acidic residues" evidence="1">
    <location>
        <begin position="208"/>
        <end position="219"/>
    </location>
</feature>
<name>A0A5C6DVF5_9BACT</name>
<accession>A0A5C6DVF5</accession>
<dbReference type="Proteomes" id="UP000315471">
    <property type="component" value="Unassembled WGS sequence"/>
</dbReference>
<keyword evidence="4" id="KW-1185">Reference proteome</keyword>
<proteinExistence type="predicted"/>
<keyword evidence="2" id="KW-0812">Transmembrane</keyword>
<dbReference type="EMBL" id="SJPY01000006">
    <property type="protein sequence ID" value="TWU38779.1"/>
    <property type="molecule type" value="Genomic_DNA"/>
</dbReference>
<keyword evidence="2" id="KW-0472">Membrane</keyword>
<evidence type="ECO:0000256" key="1">
    <source>
        <dbReference type="SAM" id="MobiDB-lite"/>
    </source>
</evidence>
<evidence type="ECO:0000313" key="4">
    <source>
        <dbReference type="Proteomes" id="UP000315471"/>
    </source>
</evidence>
<evidence type="ECO:0000313" key="3">
    <source>
        <dbReference type="EMBL" id="TWU38779.1"/>
    </source>
</evidence>
<dbReference type="AlphaFoldDB" id="A0A5C6DVF5"/>
<reference evidence="3 4" key="1">
    <citation type="submission" date="2019-02" db="EMBL/GenBank/DDBJ databases">
        <title>Deep-cultivation of Planctomycetes and their phenomic and genomic characterization uncovers novel biology.</title>
        <authorList>
            <person name="Wiegand S."/>
            <person name="Jogler M."/>
            <person name="Boedeker C."/>
            <person name="Pinto D."/>
            <person name="Vollmers J."/>
            <person name="Rivas-Marin E."/>
            <person name="Kohn T."/>
            <person name="Peeters S.H."/>
            <person name="Heuer A."/>
            <person name="Rast P."/>
            <person name="Oberbeckmann S."/>
            <person name="Bunk B."/>
            <person name="Jeske O."/>
            <person name="Meyerdierks A."/>
            <person name="Storesund J.E."/>
            <person name="Kallscheuer N."/>
            <person name="Luecker S."/>
            <person name="Lage O.M."/>
            <person name="Pohl T."/>
            <person name="Merkel B.J."/>
            <person name="Hornburger P."/>
            <person name="Mueller R.-W."/>
            <person name="Bruemmer F."/>
            <person name="Labrenz M."/>
            <person name="Spormann A.M."/>
            <person name="Op Den Camp H."/>
            <person name="Overmann J."/>
            <person name="Amann R."/>
            <person name="Jetten M.S.M."/>
            <person name="Mascher T."/>
            <person name="Medema M.H."/>
            <person name="Devos D.P."/>
            <person name="Kaster A.-K."/>
            <person name="Ovreas L."/>
            <person name="Rohde M."/>
            <person name="Galperin M.Y."/>
            <person name="Jogler C."/>
        </authorList>
    </citation>
    <scope>NUCLEOTIDE SEQUENCE [LARGE SCALE GENOMIC DNA]</scope>
    <source>
        <strain evidence="3 4">Q31b</strain>
    </source>
</reference>
<dbReference type="OrthoDB" id="283946at2"/>
<comment type="caution">
    <text evidence="3">The sequence shown here is derived from an EMBL/GenBank/DDBJ whole genome shotgun (WGS) entry which is preliminary data.</text>
</comment>
<gene>
    <name evidence="3" type="ORF">Q31b_38570</name>
</gene>
<feature type="region of interest" description="Disordered" evidence="1">
    <location>
        <begin position="199"/>
        <end position="219"/>
    </location>
</feature>
<feature type="region of interest" description="Disordered" evidence="1">
    <location>
        <begin position="78"/>
        <end position="133"/>
    </location>
</feature>
<organism evidence="3 4">
    <name type="scientific">Novipirellula aureliae</name>
    <dbReference type="NCBI Taxonomy" id="2527966"/>
    <lineage>
        <taxon>Bacteria</taxon>
        <taxon>Pseudomonadati</taxon>
        <taxon>Planctomycetota</taxon>
        <taxon>Planctomycetia</taxon>
        <taxon>Pirellulales</taxon>
        <taxon>Pirellulaceae</taxon>
        <taxon>Novipirellula</taxon>
    </lineage>
</organism>
<protein>
    <submittedName>
        <fullName evidence="3">Helix-turn-helix domain protein</fullName>
    </submittedName>
</protein>
<evidence type="ECO:0000256" key="2">
    <source>
        <dbReference type="SAM" id="Phobius"/>
    </source>
</evidence>
<dbReference type="RefSeq" id="WP_146601105.1">
    <property type="nucleotide sequence ID" value="NZ_SJPY01000006.1"/>
</dbReference>
<keyword evidence="2" id="KW-1133">Transmembrane helix</keyword>
<sequence>MADYLSLEDAAKKLGISTDRLVELRSQGQVRGFRDGASWKFPVDAIDNLADELADSRGGSGDLVGDFGYDSGMSVESGAKIIGGDEPQGDGGSDIEVGGETSADGSGGSDVNLVASLSDDGEGSDVSLVASDDDKEGISDSDFLFDEDKNPIVEIDSAELQLDGPAIEHDSAMLDISGDGEGSDVSLDDVLKEAADSSKSGLSFSGISEEDSDDVLIGEDDEDSVDVLVDEAALSKSGSAASASGMSSLELMDDLDSPIDVKGNTDDALKASGDVLSELDLLGGEQSGSGLISGDSEDLLASSSLGSSLELMGMSDESSDDLMIADDDDDLVISSAESDLSVAGDSGINLMSPSDSGLSLESEPLDLASSSISSLDLGKDDGNGSGSGVDFQADEDFQLSPSGIGLEAEPESGSQVIEVEDSQPIDVEVAAFDDPAVGLPGDEFGAEAVDGFTDAGGFDDGDGFGQEAEEVGIESTSSRAAVGAAATGTIGYEVPFSLLQCVALVMIIAIMSLGGMLMTDLLRNMWTYTEPSAPVSSLTDSLISLMGLNP</sequence>
<feature type="transmembrane region" description="Helical" evidence="2">
    <location>
        <begin position="497"/>
        <end position="518"/>
    </location>
</feature>